<reference evidence="1 2" key="1">
    <citation type="journal article" date="2016" name="Mol. Biol. Evol.">
        <title>Comparative Genomics of Early-Diverging Mushroom-Forming Fungi Provides Insights into the Origins of Lignocellulose Decay Capabilities.</title>
        <authorList>
            <person name="Nagy L.G."/>
            <person name="Riley R."/>
            <person name="Tritt A."/>
            <person name="Adam C."/>
            <person name="Daum C."/>
            <person name="Floudas D."/>
            <person name="Sun H."/>
            <person name="Yadav J.S."/>
            <person name="Pangilinan J."/>
            <person name="Larsson K.H."/>
            <person name="Matsuura K."/>
            <person name="Barry K."/>
            <person name="Labutti K."/>
            <person name="Kuo R."/>
            <person name="Ohm R.A."/>
            <person name="Bhattacharya S.S."/>
            <person name="Shirouzu T."/>
            <person name="Yoshinaga Y."/>
            <person name="Martin F.M."/>
            <person name="Grigoriev I.V."/>
            <person name="Hibbett D.S."/>
        </authorList>
    </citation>
    <scope>NUCLEOTIDE SEQUENCE [LARGE SCALE GENOMIC DNA]</scope>
    <source>
        <strain evidence="1 2">HHB14362 ss-1</strain>
    </source>
</reference>
<dbReference type="InParanoid" id="A0A165ULR7"/>
<protein>
    <submittedName>
        <fullName evidence="1">Uncharacterized protein</fullName>
    </submittedName>
</protein>
<gene>
    <name evidence="1" type="ORF">NEOLEDRAFT_917382</name>
</gene>
<dbReference type="EMBL" id="KV425558">
    <property type="protein sequence ID" value="KZT28365.1"/>
    <property type="molecule type" value="Genomic_DNA"/>
</dbReference>
<keyword evidence="2" id="KW-1185">Reference proteome</keyword>
<dbReference type="Proteomes" id="UP000076761">
    <property type="component" value="Unassembled WGS sequence"/>
</dbReference>
<accession>A0A165ULR7</accession>
<sequence>MERDVTRELLAVAVLNTRPGSGTAESALSNGDHRIGLSSSGQRLRVPRSFGSLADKCLPSDQFMSAIFTLTDTIKLSMRLRSLHTSGRPSSMDNNIHRPIWVCCMYIGEQIVIIKFSAVPGASTAYTTLMLRCMLSDTRACHAIGICHCVI</sequence>
<organism evidence="1 2">
    <name type="scientific">Neolentinus lepideus HHB14362 ss-1</name>
    <dbReference type="NCBI Taxonomy" id="1314782"/>
    <lineage>
        <taxon>Eukaryota</taxon>
        <taxon>Fungi</taxon>
        <taxon>Dikarya</taxon>
        <taxon>Basidiomycota</taxon>
        <taxon>Agaricomycotina</taxon>
        <taxon>Agaricomycetes</taxon>
        <taxon>Gloeophyllales</taxon>
        <taxon>Gloeophyllaceae</taxon>
        <taxon>Neolentinus</taxon>
    </lineage>
</organism>
<dbReference type="AlphaFoldDB" id="A0A165ULR7"/>
<name>A0A165ULR7_9AGAM</name>
<evidence type="ECO:0000313" key="1">
    <source>
        <dbReference type="EMBL" id="KZT28365.1"/>
    </source>
</evidence>
<proteinExistence type="predicted"/>
<evidence type="ECO:0000313" key="2">
    <source>
        <dbReference type="Proteomes" id="UP000076761"/>
    </source>
</evidence>